<dbReference type="eggNOG" id="COG0438">
    <property type="taxonomic scope" value="Bacteria"/>
</dbReference>
<dbReference type="PANTHER" id="PTHR12526">
    <property type="entry name" value="GLYCOSYLTRANSFERASE"/>
    <property type="match status" value="1"/>
</dbReference>
<dbReference type="Gene3D" id="3.40.50.2000">
    <property type="entry name" value="Glycogen Phosphorylase B"/>
    <property type="match status" value="2"/>
</dbReference>
<dbReference type="Proteomes" id="UP000005546">
    <property type="component" value="Unassembled WGS sequence"/>
</dbReference>
<accession>F3QUU4</accession>
<evidence type="ECO:0000313" key="3">
    <source>
        <dbReference type="Proteomes" id="UP000005546"/>
    </source>
</evidence>
<protein>
    <submittedName>
        <fullName evidence="2">Glycosyltransferase, group 1 family protein</fullName>
    </submittedName>
</protein>
<dbReference type="STRING" id="762982.HMPREF9442_01967"/>
<evidence type="ECO:0000313" key="2">
    <source>
        <dbReference type="EMBL" id="EGG53194.1"/>
    </source>
</evidence>
<reference evidence="2 3" key="1">
    <citation type="submission" date="2011-02" db="EMBL/GenBank/DDBJ databases">
        <authorList>
            <person name="Weinstock G."/>
            <person name="Sodergren E."/>
            <person name="Clifton S."/>
            <person name="Fulton L."/>
            <person name="Fulton B."/>
            <person name="Courtney L."/>
            <person name="Fronick C."/>
            <person name="Harrison M."/>
            <person name="Strong C."/>
            <person name="Farmer C."/>
            <person name="Delahaunty K."/>
            <person name="Markovic C."/>
            <person name="Hall O."/>
            <person name="Minx P."/>
            <person name="Tomlinson C."/>
            <person name="Mitreva M."/>
            <person name="Hou S."/>
            <person name="Chen J."/>
            <person name="Wollam A."/>
            <person name="Pepin K.H."/>
            <person name="Johnson M."/>
            <person name="Bhonagiri V."/>
            <person name="Zhang X."/>
            <person name="Suruliraj S."/>
            <person name="Warren W."/>
            <person name="Chinwalla A."/>
            <person name="Mardis E.R."/>
            <person name="Wilson R.K."/>
        </authorList>
    </citation>
    <scope>NUCLEOTIDE SEQUENCE [LARGE SCALE GENOMIC DNA]</scope>
    <source>
        <strain evidence="2 3">YIT 11841</strain>
    </source>
</reference>
<sequence length="382" mass="44051">MKIVYCCPQLFHPGGMERIISMKANYLADVYGYEVFIITEKQFGNKPFYELSDKIKHIDLGLDYDGLTGSSLLKSVINRIVLKRRQKRFLKNILEDIKADIVISTFFSEASILPSIHDGSRKILEIHFCRGVKMMYAKAFRFSFVKKCLYYIQQSIDEHIIVPKYDRFITLTEEDKQRWRTIIPNVAAIPNILTFNNTGLVGLEAKQIIAVGRLDAQKGFDRLINIWAKVCCHFDWNLKIVGAGCDHDKLQDLIKAKNVEAYTTLIPPTQFIYEEFCSSSIFVMTSRYEGLPMVMLEAMSCSLPCIAYDFKCGPRDIITNGYNGFICKEDDEQDFANKLSLLITNQELRLKMGLNARASVQKYKAEIIMPKWKKLFEEIIEK</sequence>
<dbReference type="EMBL" id="AFBR01000056">
    <property type="protein sequence ID" value="EGG53194.1"/>
    <property type="molecule type" value="Genomic_DNA"/>
</dbReference>
<dbReference type="Pfam" id="PF00534">
    <property type="entry name" value="Glycos_transf_1"/>
    <property type="match status" value="1"/>
</dbReference>
<dbReference type="CDD" id="cd03820">
    <property type="entry name" value="GT4_AmsD-like"/>
    <property type="match status" value="1"/>
</dbReference>
<proteinExistence type="predicted"/>
<gene>
    <name evidence="2" type="ORF">HMPREF9442_01967</name>
</gene>
<dbReference type="HOGENOM" id="CLU_009583_0_0_10"/>
<keyword evidence="3" id="KW-1185">Reference proteome</keyword>
<dbReference type="PANTHER" id="PTHR12526:SF630">
    <property type="entry name" value="GLYCOSYLTRANSFERASE"/>
    <property type="match status" value="1"/>
</dbReference>
<dbReference type="SUPFAM" id="SSF53756">
    <property type="entry name" value="UDP-Glycosyltransferase/glycogen phosphorylase"/>
    <property type="match status" value="1"/>
</dbReference>
<dbReference type="InterPro" id="IPR001296">
    <property type="entry name" value="Glyco_trans_1"/>
</dbReference>
<organism evidence="2 3">
    <name type="scientific">Paraprevotella xylaniphila YIT 11841</name>
    <dbReference type="NCBI Taxonomy" id="762982"/>
    <lineage>
        <taxon>Bacteria</taxon>
        <taxon>Pseudomonadati</taxon>
        <taxon>Bacteroidota</taxon>
        <taxon>Bacteroidia</taxon>
        <taxon>Bacteroidales</taxon>
        <taxon>Prevotellaceae</taxon>
        <taxon>Paraprevotella</taxon>
    </lineage>
</organism>
<evidence type="ECO:0000259" key="1">
    <source>
        <dbReference type="Pfam" id="PF00534"/>
    </source>
</evidence>
<keyword evidence="2" id="KW-0808">Transferase</keyword>
<name>F3QUU4_9BACT</name>
<dbReference type="AlphaFoldDB" id="F3QUU4"/>
<feature type="domain" description="Glycosyl transferase family 1" evidence="1">
    <location>
        <begin position="204"/>
        <end position="357"/>
    </location>
</feature>
<dbReference type="GO" id="GO:0016757">
    <property type="term" value="F:glycosyltransferase activity"/>
    <property type="evidence" value="ECO:0007669"/>
    <property type="project" value="InterPro"/>
</dbReference>
<comment type="caution">
    <text evidence="2">The sequence shown here is derived from an EMBL/GenBank/DDBJ whole genome shotgun (WGS) entry which is preliminary data.</text>
</comment>